<dbReference type="AlphaFoldDB" id="A0A8K2ATU2"/>
<dbReference type="InterPro" id="IPR003917">
    <property type="entry name" value="NADH_UbQ_OxRdtase_chain2"/>
</dbReference>
<evidence type="ECO:0000259" key="19">
    <source>
        <dbReference type="Pfam" id="PF00361"/>
    </source>
</evidence>
<comment type="function">
    <text evidence="1">Core subunit of the mitochondrial membrane respiratory chain NADH dehydrogenase (Complex I) that is believed to belong to the minimal assembly required for catalysis. Complex I functions in the transfer of electrons from NADH to the respiratory chain. The immediate electron acceptor for the enzyme is believed to be ubiquinone.</text>
</comment>
<evidence type="ECO:0000256" key="13">
    <source>
        <dbReference type="ARBA" id="ARBA00023027"/>
    </source>
</evidence>
<evidence type="ECO:0000256" key="7">
    <source>
        <dbReference type="ARBA" id="ARBA00022660"/>
    </source>
</evidence>
<keyword evidence="16 18" id="KW-0472">Membrane</keyword>
<keyword evidence="15 18" id="KW-0496">Mitochondrion</keyword>
<dbReference type="GO" id="GO:0006120">
    <property type="term" value="P:mitochondrial electron transport, NADH to ubiquinone"/>
    <property type="evidence" value="ECO:0007669"/>
    <property type="project" value="InterPro"/>
</dbReference>
<evidence type="ECO:0000256" key="6">
    <source>
        <dbReference type="ARBA" id="ARBA00022448"/>
    </source>
</evidence>
<dbReference type="InterPro" id="IPR001750">
    <property type="entry name" value="ND/Mrp_TM"/>
</dbReference>
<feature type="transmembrane region" description="Helical" evidence="18">
    <location>
        <begin position="165"/>
        <end position="181"/>
    </location>
</feature>
<evidence type="ECO:0000256" key="16">
    <source>
        <dbReference type="ARBA" id="ARBA00023136"/>
    </source>
</evidence>
<dbReference type="GO" id="GO:0008137">
    <property type="term" value="F:NADH dehydrogenase (ubiquinone) activity"/>
    <property type="evidence" value="ECO:0007669"/>
    <property type="project" value="UniProtKB-EC"/>
</dbReference>
<proteinExistence type="inferred from homology"/>
<feature type="transmembrane region" description="Helical" evidence="18">
    <location>
        <begin position="59"/>
        <end position="81"/>
    </location>
</feature>
<evidence type="ECO:0000313" key="20">
    <source>
        <dbReference type="EMBL" id="UGK73256.1"/>
    </source>
</evidence>
<sequence>MFLNSTKLILSNTMMIGVIMTICSNNWFSMWMGLEISLLSFIPMMQSNKILSSESMIKYFIIQSVASTLMLLSTIIMLIGVSMMNEMMLTISMLIKIGSAPFHNWVIFIIETMNYYEMWIMLTIIKMPPLTILFNNNHSNLMIPIMLGMIISSVSCLNQTSLKKTIGFSSIYNISLMLLTINKFNIMIVFMLIYAFMLGLLMSIINKMMIGFINQMILNEKTMFLKMNLWINMLSMGGFPPLMGFFNKLMVLQTMIHLNQIIMATIIVLTSMLVMMFYMRLTFTLIFTTSTTTKWMFNTNLSFFNLTVNFILFPLLIFLTSVN</sequence>
<keyword evidence="8 18" id="KW-0812">Transmembrane</keyword>
<dbReference type="InterPro" id="IPR050175">
    <property type="entry name" value="Complex_I_Subunit_2"/>
</dbReference>
<feature type="transmembrane region" description="Helical" evidence="18">
    <location>
        <begin position="227"/>
        <end position="246"/>
    </location>
</feature>
<dbReference type="Pfam" id="PF00361">
    <property type="entry name" value="Proton_antipo_M"/>
    <property type="match status" value="1"/>
</dbReference>
<organism evidence="20">
    <name type="scientific">Roxasellana stellata</name>
    <dbReference type="NCBI Taxonomy" id="2754847"/>
    <lineage>
        <taxon>Eukaryota</taxon>
        <taxon>Metazoa</taxon>
        <taxon>Ecdysozoa</taxon>
        <taxon>Arthropoda</taxon>
        <taxon>Hexapoda</taxon>
        <taxon>Insecta</taxon>
        <taxon>Pterygota</taxon>
        <taxon>Neoptera</taxon>
        <taxon>Paraneoptera</taxon>
        <taxon>Hemiptera</taxon>
        <taxon>Auchenorrhyncha</taxon>
        <taxon>Membracoidea</taxon>
        <taxon>Cicadellidae</taxon>
        <taxon>Deltocephalinae</taxon>
        <taxon>Drabescini</taxon>
        <taxon>Roxasellana</taxon>
    </lineage>
</organism>
<keyword evidence="7 18" id="KW-0679">Respiratory chain</keyword>
<keyword evidence="14 18" id="KW-0830">Ubiquinone</keyword>
<evidence type="ECO:0000256" key="14">
    <source>
        <dbReference type="ARBA" id="ARBA00023075"/>
    </source>
</evidence>
<dbReference type="GO" id="GO:0005743">
    <property type="term" value="C:mitochondrial inner membrane"/>
    <property type="evidence" value="ECO:0007669"/>
    <property type="project" value="UniProtKB-SubCell"/>
</dbReference>
<evidence type="ECO:0000256" key="17">
    <source>
        <dbReference type="ARBA" id="ARBA00049551"/>
    </source>
</evidence>
<evidence type="ECO:0000256" key="18">
    <source>
        <dbReference type="RuleBase" id="RU003403"/>
    </source>
</evidence>
<geneLocation type="mitochondrion" evidence="20"/>
<dbReference type="EC" id="7.1.1.2" evidence="4 18"/>
<keyword evidence="13 18" id="KW-0520">NAD</keyword>
<keyword evidence="9 18" id="KW-0999">Mitochondrion inner membrane</keyword>
<evidence type="ECO:0000256" key="15">
    <source>
        <dbReference type="ARBA" id="ARBA00023128"/>
    </source>
</evidence>
<evidence type="ECO:0000256" key="12">
    <source>
        <dbReference type="ARBA" id="ARBA00022989"/>
    </source>
</evidence>
<evidence type="ECO:0000256" key="5">
    <source>
        <dbReference type="ARBA" id="ARBA00021008"/>
    </source>
</evidence>
<comment type="catalytic activity">
    <reaction evidence="17 18">
        <text>a ubiquinone + NADH + 5 H(+)(in) = a ubiquinol + NAD(+) + 4 H(+)(out)</text>
        <dbReference type="Rhea" id="RHEA:29091"/>
        <dbReference type="Rhea" id="RHEA-COMP:9565"/>
        <dbReference type="Rhea" id="RHEA-COMP:9566"/>
        <dbReference type="ChEBI" id="CHEBI:15378"/>
        <dbReference type="ChEBI" id="CHEBI:16389"/>
        <dbReference type="ChEBI" id="CHEBI:17976"/>
        <dbReference type="ChEBI" id="CHEBI:57540"/>
        <dbReference type="ChEBI" id="CHEBI:57945"/>
        <dbReference type="EC" id="7.1.1.2"/>
    </reaction>
</comment>
<keyword evidence="10 18" id="KW-1278">Translocase</keyword>
<gene>
    <name evidence="20" type="primary">ND2</name>
</gene>
<comment type="subcellular location">
    <subcellularLocation>
        <location evidence="2 18">Mitochondrion inner membrane</location>
        <topology evidence="2 18">Multi-pass membrane protein</topology>
    </subcellularLocation>
</comment>
<dbReference type="EMBL" id="MG813483">
    <property type="protein sequence ID" value="UGK73256.1"/>
    <property type="molecule type" value="Genomic_DNA"/>
</dbReference>
<evidence type="ECO:0000256" key="1">
    <source>
        <dbReference type="ARBA" id="ARBA00003257"/>
    </source>
</evidence>
<dbReference type="PANTHER" id="PTHR46552">
    <property type="entry name" value="NADH-UBIQUINONE OXIDOREDUCTASE CHAIN 2"/>
    <property type="match status" value="1"/>
</dbReference>
<evidence type="ECO:0000256" key="11">
    <source>
        <dbReference type="ARBA" id="ARBA00022982"/>
    </source>
</evidence>
<evidence type="ECO:0000256" key="4">
    <source>
        <dbReference type="ARBA" id="ARBA00012944"/>
    </source>
</evidence>
<name>A0A8K2ATU2_9HEMI</name>
<feature type="transmembrane region" description="Helical" evidence="18">
    <location>
        <begin position="187"/>
        <end position="206"/>
    </location>
</feature>
<evidence type="ECO:0000256" key="9">
    <source>
        <dbReference type="ARBA" id="ARBA00022792"/>
    </source>
</evidence>
<feature type="transmembrane region" description="Helical" evidence="18">
    <location>
        <begin position="258"/>
        <end position="279"/>
    </location>
</feature>
<keyword evidence="11 18" id="KW-0249">Electron transport</keyword>
<comment type="function">
    <text evidence="18">Core subunit of the mitochondrial membrane respiratory chain NADH dehydrogenase (Complex I) which catalyzes electron transfer from NADH through the respiratory chain, using ubiquinone as an electron acceptor. Essential for the catalytic activity and assembly of complex I.</text>
</comment>
<evidence type="ECO:0000256" key="10">
    <source>
        <dbReference type="ARBA" id="ARBA00022967"/>
    </source>
</evidence>
<feature type="transmembrane region" description="Helical" evidence="18">
    <location>
        <begin position="141"/>
        <end position="158"/>
    </location>
</feature>
<feature type="transmembrane region" description="Helical" evidence="18">
    <location>
        <begin position="15"/>
        <end position="38"/>
    </location>
</feature>
<protein>
    <recommendedName>
        <fullName evidence="5 18">NADH-ubiquinone oxidoreductase chain 2</fullName>
        <ecNumber evidence="4 18">7.1.1.2</ecNumber>
    </recommendedName>
</protein>
<keyword evidence="6" id="KW-0813">Transport</keyword>
<comment type="similarity">
    <text evidence="3 18">Belongs to the complex I subunit 2 family.</text>
</comment>
<dbReference type="PANTHER" id="PTHR46552:SF1">
    <property type="entry name" value="NADH-UBIQUINONE OXIDOREDUCTASE CHAIN 2"/>
    <property type="match status" value="1"/>
</dbReference>
<accession>A0A8K2ATU2</accession>
<feature type="transmembrane region" description="Helical" evidence="18">
    <location>
        <begin position="300"/>
        <end position="322"/>
    </location>
</feature>
<keyword evidence="12 18" id="KW-1133">Transmembrane helix</keyword>
<dbReference type="PRINTS" id="PR01436">
    <property type="entry name" value="NADHDHGNASE2"/>
</dbReference>
<feature type="domain" description="NADH:quinone oxidoreductase/Mrp antiporter transmembrane" evidence="19">
    <location>
        <begin position="24"/>
        <end position="273"/>
    </location>
</feature>
<reference evidence="20" key="1">
    <citation type="submission" date="2018-01" db="EMBL/GenBank/DDBJ databases">
        <authorList>
            <person name="Dai R.H."/>
            <person name="Wang J.J."/>
        </authorList>
    </citation>
    <scope>NUCLEOTIDE SEQUENCE</scope>
</reference>
<evidence type="ECO:0000256" key="8">
    <source>
        <dbReference type="ARBA" id="ARBA00022692"/>
    </source>
</evidence>
<evidence type="ECO:0000256" key="3">
    <source>
        <dbReference type="ARBA" id="ARBA00007012"/>
    </source>
</evidence>
<evidence type="ECO:0000256" key="2">
    <source>
        <dbReference type="ARBA" id="ARBA00004448"/>
    </source>
</evidence>